<dbReference type="AlphaFoldDB" id="A0A9X1TPQ0"/>
<dbReference type="Proteomes" id="UP001139384">
    <property type="component" value="Unassembled WGS sequence"/>
</dbReference>
<organism evidence="1 2">
    <name type="scientific">Streptomyces muensis</name>
    <dbReference type="NCBI Taxonomy" id="1077944"/>
    <lineage>
        <taxon>Bacteria</taxon>
        <taxon>Bacillati</taxon>
        <taxon>Actinomycetota</taxon>
        <taxon>Actinomycetes</taxon>
        <taxon>Kitasatosporales</taxon>
        <taxon>Streptomycetaceae</taxon>
        <taxon>Streptomyces</taxon>
    </lineage>
</organism>
<reference evidence="1" key="1">
    <citation type="submission" date="2022-01" db="EMBL/GenBank/DDBJ databases">
        <title>Draft Genome Sequences of Seven Type Strains of the Genus Streptomyces.</title>
        <authorList>
            <person name="Aziz S."/>
            <person name="Coretto E."/>
            <person name="Chronakova A."/>
            <person name="Sproer C."/>
            <person name="Huber K."/>
            <person name="Nouioui I."/>
            <person name="Gross H."/>
        </authorList>
    </citation>
    <scope>NUCLEOTIDE SEQUENCE</scope>
    <source>
        <strain evidence="1">DSM 103493</strain>
    </source>
</reference>
<evidence type="ECO:0000313" key="1">
    <source>
        <dbReference type="EMBL" id="MCF1598014.1"/>
    </source>
</evidence>
<dbReference type="EMBL" id="JAKEIP010000184">
    <property type="protein sequence ID" value="MCF1598014.1"/>
    <property type="molecule type" value="Genomic_DNA"/>
</dbReference>
<proteinExistence type="predicted"/>
<comment type="caution">
    <text evidence="1">The sequence shown here is derived from an EMBL/GenBank/DDBJ whole genome shotgun (WGS) entry which is preliminary data.</text>
</comment>
<protein>
    <submittedName>
        <fullName evidence="1">Uncharacterized protein</fullName>
    </submittedName>
</protein>
<evidence type="ECO:0000313" key="2">
    <source>
        <dbReference type="Proteomes" id="UP001139384"/>
    </source>
</evidence>
<gene>
    <name evidence="1" type="ORF">L0P92_31330</name>
</gene>
<dbReference type="RefSeq" id="WP_234766429.1">
    <property type="nucleotide sequence ID" value="NZ_JAKEIP010000184.1"/>
</dbReference>
<name>A0A9X1TPQ0_STRM4</name>
<sequence>MSPKPDTQAHVVEGTVALEVAGRNDVPAARPAAARSLPASWQDGAMERVLGIGGHLVRAADPEGDRLEPWQPA</sequence>
<accession>A0A9X1TPQ0</accession>
<keyword evidence="2" id="KW-1185">Reference proteome</keyword>